<sequence length="335" mass="36457">MSALADLFSEASPPPPSPPRSPPRRSPTTTPPRRRHSSNPLFLSPSDTPEKRSVARGSRTPTAGPSYQLSPRRSISPRPGEPVHNGPTEEGVRLAALENGDPRLGMDIGYDPLDLSAAFAEQAREGAAGEDDEQGGKKRRVMAKVDIERLMGDKGFPALMRSAKRFKPRGKGHEAKDLRDILNLYQLWAHGMFPKGDFEGTIKRVETLCRGRRMEIAMKGYREAFYPPPPRSPSPTGLSPLPTSPPSALPATNDETGNISDDQGLSGAQRNGAARPSARRLFEPGPEDGMDDGPDFDELLAMEEMEREQGGGSDLVRAPAPAQDAEEDEWEGLYD</sequence>
<feature type="compositionally biased region" description="Pro residues" evidence="7">
    <location>
        <begin position="12"/>
        <end position="25"/>
    </location>
</feature>
<comment type="similarity">
    <text evidence="2 6">Belongs to the CSM3 family.</text>
</comment>
<dbReference type="Proteomes" id="UP001182556">
    <property type="component" value="Unassembled WGS sequence"/>
</dbReference>
<dbReference type="InterPro" id="IPR040038">
    <property type="entry name" value="TIPIN/Csm3/Swi3"/>
</dbReference>
<dbReference type="EMBL" id="JAODAN010000010">
    <property type="protein sequence ID" value="KAK1921523.1"/>
    <property type="molecule type" value="Genomic_DNA"/>
</dbReference>
<feature type="region of interest" description="Disordered" evidence="7">
    <location>
        <begin position="223"/>
        <end position="335"/>
    </location>
</feature>
<feature type="compositionally biased region" description="Acidic residues" evidence="7">
    <location>
        <begin position="285"/>
        <end position="306"/>
    </location>
</feature>
<feature type="domain" description="Chromosome segregation in meiosis protein 3" evidence="8">
    <location>
        <begin position="144"/>
        <end position="224"/>
    </location>
</feature>
<feature type="compositionally biased region" description="Acidic residues" evidence="7">
    <location>
        <begin position="324"/>
        <end position="335"/>
    </location>
</feature>
<evidence type="ECO:0000313" key="10">
    <source>
        <dbReference type="Proteomes" id="UP001182556"/>
    </source>
</evidence>
<dbReference type="GO" id="GO:0003677">
    <property type="term" value="F:DNA binding"/>
    <property type="evidence" value="ECO:0007669"/>
    <property type="project" value="TreeGrafter"/>
</dbReference>
<evidence type="ECO:0000256" key="5">
    <source>
        <dbReference type="ARBA" id="ARBA00023306"/>
    </source>
</evidence>
<evidence type="ECO:0000256" key="2">
    <source>
        <dbReference type="ARBA" id="ARBA00006075"/>
    </source>
</evidence>
<evidence type="ECO:0000256" key="3">
    <source>
        <dbReference type="ARBA" id="ARBA00022763"/>
    </source>
</evidence>
<accession>A0AAD9FNK4</accession>
<feature type="region of interest" description="Disordered" evidence="7">
    <location>
        <begin position="1"/>
        <end position="94"/>
    </location>
</feature>
<protein>
    <recommendedName>
        <fullName evidence="6">Chromosome segregation in meiosis protein</fullName>
    </recommendedName>
</protein>
<dbReference type="GO" id="GO:0031297">
    <property type="term" value="P:replication fork processing"/>
    <property type="evidence" value="ECO:0007669"/>
    <property type="project" value="UniProtKB-UniRule"/>
</dbReference>
<evidence type="ECO:0000259" key="8">
    <source>
        <dbReference type="Pfam" id="PF07962"/>
    </source>
</evidence>
<comment type="function">
    <text evidence="6">Plays an important role in the control of DNA replication and the maintenance of replication fork stability.</text>
</comment>
<keyword evidence="4 6" id="KW-0539">Nucleus</keyword>
<gene>
    <name evidence="9" type="ORF">DB88DRAFT_498200</name>
</gene>
<dbReference type="AlphaFoldDB" id="A0AAD9FNK4"/>
<evidence type="ECO:0000256" key="6">
    <source>
        <dbReference type="RuleBase" id="RU366049"/>
    </source>
</evidence>
<feature type="compositionally biased region" description="Polar residues" evidence="7">
    <location>
        <begin position="59"/>
        <end position="73"/>
    </location>
</feature>
<comment type="caution">
    <text evidence="9">The sequence shown here is derived from an EMBL/GenBank/DDBJ whole genome shotgun (WGS) entry which is preliminary data.</text>
</comment>
<evidence type="ECO:0000256" key="4">
    <source>
        <dbReference type="ARBA" id="ARBA00023242"/>
    </source>
</evidence>
<dbReference type="GO" id="GO:0043111">
    <property type="term" value="P:replication fork arrest"/>
    <property type="evidence" value="ECO:0007669"/>
    <property type="project" value="TreeGrafter"/>
</dbReference>
<dbReference type="Pfam" id="PF07962">
    <property type="entry name" value="Swi3"/>
    <property type="match status" value="1"/>
</dbReference>
<dbReference type="InterPro" id="IPR012923">
    <property type="entry name" value="Csm3"/>
</dbReference>
<keyword evidence="10" id="KW-1185">Reference proteome</keyword>
<dbReference type="PANTHER" id="PTHR13220">
    <property type="entry name" value="TIMELESS INTERACTING-RELATED"/>
    <property type="match status" value="1"/>
</dbReference>
<dbReference type="GO" id="GO:0006974">
    <property type="term" value="P:DNA damage response"/>
    <property type="evidence" value="ECO:0007669"/>
    <property type="project" value="UniProtKB-KW"/>
</dbReference>
<dbReference type="GO" id="GO:0000076">
    <property type="term" value="P:DNA replication checkpoint signaling"/>
    <property type="evidence" value="ECO:0007669"/>
    <property type="project" value="UniProtKB-UniRule"/>
</dbReference>
<evidence type="ECO:0000256" key="1">
    <source>
        <dbReference type="ARBA" id="ARBA00004123"/>
    </source>
</evidence>
<organism evidence="9 10">
    <name type="scientific">Papiliotrema laurentii</name>
    <name type="common">Cryptococcus laurentii</name>
    <dbReference type="NCBI Taxonomy" id="5418"/>
    <lineage>
        <taxon>Eukaryota</taxon>
        <taxon>Fungi</taxon>
        <taxon>Dikarya</taxon>
        <taxon>Basidiomycota</taxon>
        <taxon>Agaricomycotina</taxon>
        <taxon>Tremellomycetes</taxon>
        <taxon>Tremellales</taxon>
        <taxon>Rhynchogastremaceae</taxon>
        <taxon>Papiliotrema</taxon>
    </lineage>
</organism>
<feature type="compositionally biased region" description="Polar residues" evidence="7">
    <location>
        <begin position="253"/>
        <end position="269"/>
    </location>
</feature>
<proteinExistence type="inferred from homology"/>
<evidence type="ECO:0000256" key="7">
    <source>
        <dbReference type="SAM" id="MobiDB-lite"/>
    </source>
</evidence>
<keyword evidence="3 6" id="KW-0227">DNA damage</keyword>
<evidence type="ECO:0000313" key="9">
    <source>
        <dbReference type="EMBL" id="KAK1921523.1"/>
    </source>
</evidence>
<dbReference type="PANTHER" id="PTHR13220:SF11">
    <property type="entry name" value="TIMELESS-INTERACTING PROTEIN"/>
    <property type="match status" value="1"/>
</dbReference>
<comment type="subcellular location">
    <subcellularLocation>
        <location evidence="1 6">Nucleus</location>
    </subcellularLocation>
</comment>
<reference evidence="9" key="1">
    <citation type="submission" date="2023-02" db="EMBL/GenBank/DDBJ databases">
        <title>Identification and recombinant expression of a fungal hydrolase from Papiliotrema laurentii that hydrolyzes apple cutin and clears colloidal polyester polyurethane.</title>
        <authorList>
            <consortium name="DOE Joint Genome Institute"/>
            <person name="Roman V.A."/>
            <person name="Bojanowski C."/>
            <person name="Crable B.R."/>
            <person name="Wagner D.N."/>
            <person name="Hung C.S."/>
            <person name="Nadeau L.J."/>
            <person name="Schratz L."/>
            <person name="Haridas S."/>
            <person name="Pangilinan J."/>
            <person name="Lipzen A."/>
            <person name="Na H."/>
            <person name="Yan M."/>
            <person name="Ng V."/>
            <person name="Grigoriev I.V."/>
            <person name="Spatafora J.W."/>
            <person name="Barlow D."/>
            <person name="Biffinger J."/>
            <person name="Kelley-Loughnane N."/>
            <person name="Varaljay V.A."/>
            <person name="Crookes-Goodson W.J."/>
        </authorList>
    </citation>
    <scope>NUCLEOTIDE SEQUENCE</scope>
    <source>
        <strain evidence="9">5307AH</strain>
    </source>
</reference>
<dbReference type="GO" id="GO:0031298">
    <property type="term" value="C:replication fork protection complex"/>
    <property type="evidence" value="ECO:0007669"/>
    <property type="project" value="TreeGrafter"/>
</dbReference>
<keyword evidence="5 6" id="KW-0131">Cell cycle</keyword>
<name>A0AAD9FNK4_PAPLA</name>